<proteinExistence type="predicted"/>
<evidence type="ECO:0000313" key="2">
    <source>
        <dbReference type="EMBL" id="SDK34916.1"/>
    </source>
</evidence>
<dbReference type="PANTHER" id="PTHR33164:SF99">
    <property type="entry name" value="MARR FAMILY REGULATORY PROTEIN"/>
    <property type="match status" value="1"/>
</dbReference>
<dbReference type="GO" id="GO:0006950">
    <property type="term" value="P:response to stress"/>
    <property type="evidence" value="ECO:0007669"/>
    <property type="project" value="TreeGrafter"/>
</dbReference>
<gene>
    <name evidence="2" type="ORF">SAMN05421869_115166</name>
</gene>
<dbReference type="PANTHER" id="PTHR33164">
    <property type="entry name" value="TRANSCRIPTIONAL REGULATOR, MARR FAMILY"/>
    <property type="match status" value="1"/>
</dbReference>
<dbReference type="Gene3D" id="1.10.10.10">
    <property type="entry name" value="Winged helix-like DNA-binding domain superfamily/Winged helix DNA-binding domain"/>
    <property type="match status" value="1"/>
</dbReference>
<dbReference type="GO" id="GO:0003677">
    <property type="term" value="F:DNA binding"/>
    <property type="evidence" value="ECO:0007669"/>
    <property type="project" value="UniProtKB-KW"/>
</dbReference>
<dbReference type="EMBL" id="FNDJ01000015">
    <property type="protein sequence ID" value="SDK34916.1"/>
    <property type="molecule type" value="Genomic_DNA"/>
</dbReference>
<dbReference type="PROSITE" id="PS50995">
    <property type="entry name" value="HTH_MARR_2"/>
    <property type="match status" value="1"/>
</dbReference>
<dbReference type="Pfam" id="PF12802">
    <property type="entry name" value="MarR_2"/>
    <property type="match status" value="1"/>
</dbReference>
<reference evidence="2 3" key="1">
    <citation type="submission" date="2016-10" db="EMBL/GenBank/DDBJ databases">
        <authorList>
            <person name="de Groot N.N."/>
        </authorList>
    </citation>
    <scope>NUCLEOTIDE SEQUENCE [LARGE SCALE GENOMIC DNA]</scope>
    <source>
        <strain evidence="2 3">CGMCC 4.6533</strain>
    </source>
</reference>
<evidence type="ECO:0000313" key="3">
    <source>
        <dbReference type="Proteomes" id="UP000199202"/>
    </source>
</evidence>
<dbReference type="InterPro" id="IPR039422">
    <property type="entry name" value="MarR/SlyA-like"/>
</dbReference>
<dbReference type="InterPro" id="IPR036388">
    <property type="entry name" value="WH-like_DNA-bd_sf"/>
</dbReference>
<evidence type="ECO:0000259" key="1">
    <source>
        <dbReference type="PROSITE" id="PS50995"/>
    </source>
</evidence>
<dbReference type="AlphaFoldDB" id="A0A1G9B5U5"/>
<dbReference type="InterPro" id="IPR000835">
    <property type="entry name" value="HTH_MarR-typ"/>
</dbReference>
<dbReference type="SUPFAM" id="SSF46785">
    <property type="entry name" value="Winged helix' DNA-binding domain"/>
    <property type="match status" value="1"/>
</dbReference>
<dbReference type="Proteomes" id="UP000199202">
    <property type="component" value="Unassembled WGS sequence"/>
</dbReference>
<protein>
    <submittedName>
        <fullName evidence="2">DNA-binding transcriptional regulator, MarR family</fullName>
    </submittedName>
</protein>
<sequence>MYMYPLVNRVHDSHRRATDQEVSMAASAPSTALPADAVAMWNRVMLLHARVESRLATALQRRHGIGLSEYRALGHLAASRDGELRMQELADLIGLNQSSVTRLVARLNAADFAYRDLCPDDKRGVYGVITEAGRAKHGEASRTYEETLEAALREAGQADPRLAVAVAMLGGAIA</sequence>
<dbReference type="InterPro" id="IPR036390">
    <property type="entry name" value="WH_DNA-bd_sf"/>
</dbReference>
<keyword evidence="3" id="KW-1185">Reference proteome</keyword>
<dbReference type="STRING" id="633440.SAMN05421869_115166"/>
<keyword evidence="2" id="KW-0238">DNA-binding</keyword>
<organism evidence="2 3">
    <name type="scientific">Nonomuraea jiangxiensis</name>
    <dbReference type="NCBI Taxonomy" id="633440"/>
    <lineage>
        <taxon>Bacteria</taxon>
        <taxon>Bacillati</taxon>
        <taxon>Actinomycetota</taxon>
        <taxon>Actinomycetes</taxon>
        <taxon>Streptosporangiales</taxon>
        <taxon>Streptosporangiaceae</taxon>
        <taxon>Nonomuraea</taxon>
    </lineage>
</organism>
<feature type="domain" description="HTH marR-type" evidence="1">
    <location>
        <begin position="37"/>
        <end position="174"/>
    </location>
</feature>
<dbReference type="GO" id="GO:0003700">
    <property type="term" value="F:DNA-binding transcription factor activity"/>
    <property type="evidence" value="ECO:0007669"/>
    <property type="project" value="InterPro"/>
</dbReference>
<accession>A0A1G9B5U5</accession>
<name>A0A1G9B5U5_9ACTN</name>
<dbReference type="SMART" id="SM00347">
    <property type="entry name" value="HTH_MARR"/>
    <property type="match status" value="1"/>
</dbReference>